<feature type="non-terminal residue" evidence="2">
    <location>
        <position position="65"/>
    </location>
</feature>
<feature type="non-terminal residue" evidence="2">
    <location>
        <position position="1"/>
    </location>
</feature>
<keyword evidence="3" id="KW-1185">Reference proteome</keyword>
<reference evidence="2 3" key="1">
    <citation type="submission" date="2014-04" db="EMBL/GenBank/DDBJ databases">
        <title>Genome evolution of avian class.</title>
        <authorList>
            <person name="Zhang G."/>
            <person name="Li C."/>
        </authorList>
    </citation>
    <scope>NUCLEOTIDE SEQUENCE [LARGE SCALE GENOMIC DNA]</scope>
    <source>
        <strain evidence="2">BGI_N307</strain>
    </source>
</reference>
<dbReference type="AlphaFoldDB" id="A0A093G4J3"/>
<dbReference type="Proteomes" id="UP000053875">
    <property type="component" value="Unassembled WGS sequence"/>
</dbReference>
<evidence type="ECO:0000256" key="1">
    <source>
        <dbReference type="SAM" id="MobiDB-lite"/>
    </source>
</evidence>
<accession>A0A093G4J3</accession>
<dbReference type="EMBL" id="KL214754">
    <property type="protein sequence ID" value="KFV61707.1"/>
    <property type="molecule type" value="Genomic_DNA"/>
</dbReference>
<feature type="region of interest" description="Disordered" evidence="1">
    <location>
        <begin position="11"/>
        <end position="32"/>
    </location>
</feature>
<evidence type="ECO:0000313" key="2">
    <source>
        <dbReference type="EMBL" id="KFV61707.1"/>
    </source>
</evidence>
<organism evidence="2 3">
    <name type="scientific">Dryobates pubescens</name>
    <name type="common">Downy woodpecker</name>
    <name type="synonym">Picoides pubescens</name>
    <dbReference type="NCBI Taxonomy" id="118200"/>
    <lineage>
        <taxon>Eukaryota</taxon>
        <taxon>Metazoa</taxon>
        <taxon>Chordata</taxon>
        <taxon>Craniata</taxon>
        <taxon>Vertebrata</taxon>
        <taxon>Euteleostomi</taxon>
        <taxon>Archelosauria</taxon>
        <taxon>Archosauria</taxon>
        <taxon>Dinosauria</taxon>
        <taxon>Saurischia</taxon>
        <taxon>Theropoda</taxon>
        <taxon>Coelurosauria</taxon>
        <taxon>Aves</taxon>
        <taxon>Neognathae</taxon>
        <taxon>Neoaves</taxon>
        <taxon>Telluraves</taxon>
        <taxon>Coraciimorphae</taxon>
        <taxon>Piciformes</taxon>
        <taxon>Picidae</taxon>
        <taxon>Dryobates</taxon>
    </lineage>
</organism>
<evidence type="ECO:0000313" key="3">
    <source>
        <dbReference type="Proteomes" id="UP000053875"/>
    </source>
</evidence>
<sequence length="65" mass="6848">PPAYNVCAQVDEQDGDGANGQGDAGNDVDEKGTELSDVLSQGVGNGFLQVVKDQAAWRGRRHCCE</sequence>
<protein>
    <submittedName>
        <fullName evidence="2">Uncharacterized protein</fullName>
    </submittedName>
</protein>
<proteinExistence type="predicted"/>
<name>A0A093G4J3_DRYPU</name>
<gene>
    <name evidence="2" type="ORF">N307_10635</name>
</gene>